<dbReference type="GO" id="GO:0022900">
    <property type="term" value="P:electron transport chain"/>
    <property type="evidence" value="ECO:0007669"/>
    <property type="project" value="InterPro"/>
</dbReference>
<dbReference type="Proteomes" id="UP000195106">
    <property type="component" value="Unassembled WGS sequence"/>
</dbReference>
<evidence type="ECO:0000256" key="10">
    <source>
        <dbReference type="ARBA" id="ARBA00031366"/>
    </source>
</evidence>
<evidence type="ECO:0000256" key="11">
    <source>
        <dbReference type="ARBA" id="ARBA00031401"/>
    </source>
</evidence>
<evidence type="ECO:0000256" key="6">
    <source>
        <dbReference type="ARBA" id="ARBA00022692"/>
    </source>
</evidence>
<dbReference type="InterPro" id="IPR021050">
    <property type="entry name" value="Cyt_c_oxidase_su4_actinobac"/>
</dbReference>
<evidence type="ECO:0000256" key="1">
    <source>
        <dbReference type="ARBA" id="ARBA00002536"/>
    </source>
</evidence>
<comment type="subcellular location">
    <subcellularLocation>
        <location evidence="2">Cell membrane</location>
        <topology evidence="2">Multi-pass membrane protein</topology>
    </subcellularLocation>
</comment>
<keyword evidence="7" id="KW-1278">Translocase</keyword>
<keyword evidence="6 13" id="KW-0812">Transmembrane</keyword>
<dbReference type="GO" id="GO:0005886">
    <property type="term" value="C:plasma membrane"/>
    <property type="evidence" value="ECO:0007669"/>
    <property type="project" value="UniProtKB-SubCell"/>
</dbReference>
<feature type="transmembrane region" description="Helical" evidence="13">
    <location>
        <begin position="7"/>
        <end position="29"/>
    </location>
</feature>
<feature type="transmembrane region" description="Helical" evidence="13">
    <location>
        <begin position="49"/>
        <end position="69"/>
    </location>
</feature>
<gene>
    <name evidence="14" type="primary">ctaF_2</name>
    <name evidence="14" type="ORF">CMsap09_14690</name>
</gene>
<evidence type="ECO:0000256" key="2">
    <source>
        <dbReference type="ARBA" id="ARBA00004651"/>
    </source>
</evidence>
<evidence type="ECO:0000313" key="15">
    <source>
        <dbReference type="Proteomes" id="UP000195106"/>
    </source>
</evidence>
<dbReference type="PIRSF" id="PIRSF017385">
    <property type="entry name" value="CtaF"/>
    <property type="match status" value="1"/>
</dbReference>
<comment type="catalytic activity">
    <reaction evidence="12">
        <text>4 Fe(II)-[cytochrome c] + O2 + 8 H(+)(in) = 4 Fe(III)-[cytochrome c] + 2 H2O + 4 H(+)(out)</text>
        <dbReference type="Rhea" id="RHEA:11436"/>
        <dbReference type="Rhea" id="RHEA-COMP:10350"/>
        <dbReference type="Rhea" id="RHEA-COMP:14399"/>
        <dbReference type="ChEBI" id="CHEBI:15377"/>
        <dbReference type="ChEBI" id="CHEBI:15378"/>
        <dbReference type="ChEBI" id="CHEBI:15379"/>
        <dbReference type="ChEBI" id="CHEBI:29033"/>
        <dbReference type="ChEBI" id="CHEBI:29034"/>
        <dbReference type="EC" id="7.1.1.9"/>
    </reaction>
</comment>
<feature type="transmembrane region" description="Helical" evidence="13">
    <location>
        <begin position="115"/>
        <end position="143"/>
    </location>
</feature>
<keyword evidence="8 13" id="KW-1133">Transmembrane helix</keyword>
<comment type="function">
    <text evidence="1">Part of cytochrome c oxidase, its function is unknown.</text>
</comment>
<evidence type="ECO:0000256" key="7">
    <source>
        <dbReference type="ARBA" id="ARBA00022967"/>
    </source>
</evidence>
<organism evidence="14 15">
    <name type="scientific">Clavibacter michiganensis</name>
    <dbReference type="NCBI Taxonomy" id="28447"/>
    <lineage>
        <taxon>Bacteria</taxon>
        <taxon>Bacillati</taxon>
        <taxon>Actinomycetota</taxon>
        <taxon>Actinomycetes</taxon>
        <taxon>Micrococcales</taxon>
        <taxon>Microbacteriaceae</taxon>
        <taxon>Clavibacter</taxon>
    </lineage>
</organism>
<reference evidence="14 15" key="1">
    <citation type="submission" date="2016-08" db="EMBL/GenBank/DDBJ databases">
        <title>Genome sequence of Clavibacter michiganensis spp. strain CASJ009.</title>
        <authorList>
            <person name="Thapa S.P."/>
            <person name="Coaker G."/>
        </authorList>
    </citation>
    <scope>NUCLEOTIDE SEQUENCE [LARGE SCALE GENOMIC DNA]</scope>
    <source>
        <strain evidence="14">CASJ009</strain>
    </source>
</reference>
<comment type="similarity">
    <text evidence="3">Belongs to the cytochrome c oxidase bacterial subunit CtaF family.</text>
</comment>
<dbReference type="GO" id="GO:0004129">
    <property type="term" value="F:cytochrome-c oxidase activity"/>
    <property type="evidence" value="ECO:0007669"/>
    <property type="project" value="UniProtKB-EC"/>
</dbReference>
<proteinExistence type="inferred from homology"/>
<evidence type="ECO:0000256" key="3">
    <source>
        <dbReference type="ARBA" id="ARBA00006870"/>
    </source>
</evidence>
<evidence type="ECO:0000256" key="8">
    <source>
        <dbReference type="ARBA" id="ARBA00022989"/>
    </source>
</evidence>
<evidence type="ECO:0000256" key="12">
    <source>
        <dbReference type="ARBA" id="ARBA00047816"/>
    </source>
</evidence>
<evidence type="ECO:0000256" key="9">
    <source>
        <dbReference type="ARBA" id="ARBA00023136"/>
    </source>
</evidence>
<sequence>MRANVRLMFVLAAFFVVAGIAYVVWNIAYEAQGLNTDPNSGQGASVIEWVGTTALFLAAAFAGLIGFFLQRVHRAQSGELPQDIESADIDDGDPELGFFSPHSWWPITLAGGGALVFLGLAVGIWVALFGGILLVIALVGWTYEYYRGWHAR</sequence>
<accession>A0A251XXA1</accession>
<keyword evidence="9 13" id="KW-0472">Membrane</keyword>
<evidence type="ECO:0000256" key="4">
    <source>
        <dbReference type="ARBA" id="ARBA00012949"/>
    </source>
</evidence>
<evidence type="ECO:0000313" key="14">
    <source>
        <dbReference type="EMBL" id="OUE10192.1"/>
    </source>
</evidence>
<dbReference type="EC" id="7.1.1.9" evidence="4"/>
<evidence type="ECO:0000256" key="5">
    <source>
        <dbReference type="ARBA" id="ARBA00022475"/>
    </source>
</evidence>
<evidence type="ECO:0000256" key="13">
    <source>
        <dbReference type="SAM" id="Phobius"/>
    </source>
</evidence>
<comment type="caution">
    <text evidence="14">The sequence shown here is derived from an EMBL/GenBank/DDBJ whole genome shotgun (WGS) entry which is preliminary data.</text>
</comment>
<dbReference type="Pfam" id="PF12270">
    <property type="entry name" value="Cyt_c_ox_IV"/>
    <property type="match status" value="1"/>
</dbReference>
<name>A0A251XXA1_9MICO</name>
<protein>
    <recommendedName>
        <fullName evidence="4">cytochrome-c oxidase</fullName>
        <ecNumber evidence="4">7.1.1.9</ecNumber>
    </recommendedName>
    <alternativeName>
        <fullName evidence="11">Cytochrome aa3 subunit 4</fullName>
    </alternativeName>
    <alternativeName>
        <fullName evidence="10">Cytochrome c oxidase polypeptide IV</fullName>
    </alternativeName>
</protein>
<dbReference type="EMBL" id="MDHJ01000001">
    <property type="protein sequence ID" value="OUE10192.1"/>
    <property type="molecule type" value="Genomic_DNA"/>
</dbReference>
<dbReference type="AlphaFoldDB" id="A0A251XXA1"/>
<keyword evidence="5" id="KW-1003">Cell membrane</keyword>